<dbReference type="SUPFAM" id="SSF52172">
    <property type="entry name" value="CheY-like"/>
    <property type="match status" value="1"/>
</dbReference>
<keyword evidence="1 2" id="KW-0597">Phosphoprotein</keyword>
<dbReference type="InterPro" id="IPR011006">
    <property type="entry name" value="CheY-like_superfamily"/>
</dbReference>
<dbReference type="GO" id="GO:0000160">
    <property type="term" value="P:phosphorelay signal transduction system"/>
    <property type="evidence" value="ECO:0007669"/>
    <property type="project" value="InterPro"/>
</dbReference>
<feature type="domain" description="Response regulatory" evidence="4">
    <location>
        <begin position="27"/>
        <end position="143"/>
    </location>
</feature>
<dbReference type="Pfam" id="PF00072">
    <property type="entry name" value="Response_reg"/>
    <property type="match status" value="1"/>
</dbReference>
<evidence type="ECO:0000256" key="2">
    <source>
        <dbReference type="PROSITE-ProRule" id="PRU00169"/>
    </source>
</evidence>
<dbReference type="EMBL" id="CP022098">
    <property type="protein sequence ID" value="ATB34991.1"/>
    <property type="molecule type" value="Genomic_DNA"/>
</dbReference>
<dbReference type="PANTHER" id="PTHR44591:SF23">
    <property type="entry name" value="CHEY SUBFAMILY"/>
    <property type="match status" value="1"/>
</dbReference>
<dbReference type="InterPro" id="IPR001789">
    <property type="entry name" value="Sig_transdc_resp-reg_receiver"/>
</dbReference>
<gene>
    <name evidence="5" type="ORF">CYFUS_000403</name>
</gene>
<dbReference type="Gene3D" id="3.40.50.2300">
    <property type="match status" value="1"/>
</dbReference>
<feature type="modified residue" description="4-aspartylphosphate" evidence="2">
    <location>
        <position position="76"/>
    </location>
</feature>
<dbReference type="SMART" id="SM00448">
    <property type="entry name" value="REC"/>
    <property type="match status" value="1"/>
</dbReference>
<sequence>MMDSGHKMSPSELAETEVEASSPEGRKVLVVDDYDDAREMYAEYLEYLGYEVQTARDGQEAVERARESHPDVILMDLSLPVLSGWDATQQLKTDEATRDIPVMALTGHVFEPSSERAREVGCDAFVTKPALPDAVASHIQALLKKTGSKPPSR</sequence>
<protein>
    <submittedName>
        <fullName evidence="5">Chemotaxis protein CheY</fullName>
    </submittedName>
</protein>
<proteinExistence type="predicted"/>
<dbReference type="InterPro" id="IPR050595">
    <property type="entry name" value="Bact_response_regulator"/>
</dbReference>
<evidence type="ECO:0000256" key="1">
    <source>
        <dbReference type="ARBA" id="ARBA00022553"/>
    </source>
</evidence>
<dbReference type="Proteomes" id="UP000217257">
    <property type="component" value="Chromosome"/>
</dbReference>
<evidence type="ECO:0000256" key="3">
    <source>
        <dbReference type="SAM" id="MobiDB-lite"/>
    </source>
</evidence>
<dbReference type="AlphaFoldDB" id="A0A250IV08"/>
<reference evidence="5 6" key="1">
    <citation type="submission" date="2017-06" db="EMBL/GenBank/DDBJ databases">
        <title>Sequencing and comparative analysis of myxobacterial genomes.</title>
        <authorList>
            <person name="Rupp O."/>
            <person name="Goesmann A."/>
            <person name="Sogaard-Andersen L."/>
        </authorList>
    </citation>
    <scope>NUCLEOTIDE SEQUENCE [LARGE SCALE GENOMIC DNA]</scope>
    <source>
        <strain evidence="5 6">DSM 52655</strain>
    </source>
</reference>
<dbReference type="PANTHER" id="PTHR44591">
    <property type="entry name" value="STRESS RESPONSE REGULATOR PROTEIN 1"/>
    <property type="match status" value="1"/>
</dbReference>
<dbReference type="PROSITE" id="PS50110">
    <property type="entry name" value="RESPONSE_REGULATORY"/>
    <property type="match status" value="1"/>
</dbReference>
<evidence type="ECO:0000259" key="4">
    <source>
        <dbReference type="PROSITE" id="PS50110"/>
    </source>
</evidence>
<name>A0A250IV08_9BACT</name>
<evidence type="ECO:0000313" key="6">
    <source>
        <dbReference type="Proteomes" id="UP000217257"/>
    </source>
</evidence>
<organism evidence="5 6">
    <name type="scientific">Cystobacter fuscus</name>
    <dbReference type="NCBI Taxonomy" id="43"/>
    <lineage>
        <taxon>Bacteria</taxon>
        <taxon>Pseudomonadati</taxon>
        <taxon>Myxococcota</taxon>
        <taxon>Myxococcia</taxon>
        <taxon>Myxococcales</taxon>
        <taxon>Cystobacterineae</taxon>
        <taxon>Archangiaceae</taxon>
        <taxon>Cystobacter</taxon>
    </lineage>
</organism>
<dbReference type="KEGG" id="cfus:CYFUS_000403"/>
<evidence type="ECO:0000313" key="5">
    <source>
        <dbReference type="EMBL" id="ATB34991.1"/>
    </source>
</evidence>
<feature type="region of interest" description="Disordered" evidence="3">
    <location>
        <begin position="1"/>
        <end position="25"/>
    </location>
</feature>
<accession>A0A250IV08</accession>